<protein>
    <submittedName>
        <fullName evidence="2">DUF4296 domain-containing protein</fullName>
    </submittedName>
</protein>
<reference evidence="2 3" key="1">
    <citation type="submission" date="2022-03" db="EMBL/GenBank/DDBJ databases">
        <title>Parabacteroides sp. nov. isolated from swine feces.</title>
        <authorList>
            <person name="Bak J.E."/>
        </authorList>
    </citation>
    <scope>NUCLEOTIDE SEQUENCE [LARGE SCALE GENOMIC DNA]</scope>
    <source>
        <strain evidence="2 3">AGMB00274</strain>
    </source>
</reference>
<dbReference type="RefSeq" id="WP_243323848.1">
    <property type="nucleotide sequence ID" value="NZ_JAKZMM010000011.1"/>
</dbReference>
<name>A0ABT0BZC7_9BACT</name>
<dbReference type="Pfam" id="PF14129">
    <property type="entry name" value="DUF4296"/>
    <property type="match status" value="1"/>
</dbReference>
<dbReference type="PROSITE" id="PS51257">
    <property type="entry name" value="PROKAR_LIPOPROTEIN"/>
    <property type="match status" value="1"/>
</dbReference>
<dbReference type="EMBL" id="JAKZMM010000011">
    <property type="protein sequence ID" value="MCJ2380128.1"/>
    <property type="molecule type" value="Genomic_DNA"/>
</dbReference>
<sequence>MCKHWFIYGLTSLCALSACSPVPENILSQKEMRAVLADMQIAEAIINADQDTYRDDAKKLALYESVFNKYHITQAEYDSSLTWYAQNLDIYMRVYNLVSKDIEDRIHDLGDVERTEVDTQKSDSVDIWSRRNYLTFSPKASFNGTTFNIEPKESYPPGSTFKLGMNVWGIPQQAKHKPQIRICLDQGDTTVVINDQIMRDGYHETTLKSVVTKRTKRVYGFIYLNNRDMNYYKIYTDSISLMRYNYKSVGFETTKEVKPREN</sequence>
<evidence type="ECO:0000313" key="3">
    <source>
        <dbReference type="Proteomes" id="UP001165444"/>
    </source>
</evidence>
<evidence type="ECO:0000313" key="2">
    <source>
        <dbReference type="EMBL" id="MCJ2380128.1"/>
    </source>
</evidence>
<accession>A0ABT0BZC7</accession>
<gene>
    <name evidence="2" type="ORF">MUN53_05785</name>
</gene>
<dbReference type="Proteomes" id="UP001165444">
    <property type="component" value="Unassembled WGS sequence"/>
</dbReference>
<dbReference type="InterPro" id="IPR025381">
    <property type="entry name" value="DUF4296"/>
</dbReference>
<comment type="caution">
    <text evidence="2">The sequence shown here is derived from an EMBL/GenBank/DDBJ whole genome shotgun (WGS) entry which is preliminary data.</text>
</comment>
<evidence type="ECO:0000259" key="1">
    <source>
        <dbReference type="Pfam" id="PF14129"/>
    </source>
</evidence>
<organism evidence="2 3">
    <name type="scientific">Parabacteroides faecalis</name>
    <dbReference type="NCBI Taxonomy" id="2924040"/>
    <lineage>
        <taxon>Bacteria</taxon>
        <taxon>Pseudomonadati</taxon>
        <taxon>Bacteroidota</taxon>
        <taxon>Bacteroidia</taxon>
        <taxon>Bacteroidales</taxon>
        <taxon>Tannerellaceae</taxon>
        <taxon>Parabacteroides</taxon>
    </lineage>
</organism>
<feature type="domain" description="DUF4296" evidence="1">
    <location>
        <begin position="23"/>
        <end position="105"/>
    </location>
</feature>
<keyword evidence="3" id="KW-1185">Reference proteome</keyword>
<proteinExistence type="predicted"/>